<dbReference type="InterPro" id="IPR052895">
    <property type="entry name" value="HetReg/Transcr_Mod"/>
</dbReference>
<dbReference type="PANTHER" id="PTHR24148:SF64">
    <property type="entry name" value="HETEROKARYON INCOMPATIBILITY DOMAIN-CONTAINING PROTEIN"/>
    <property type="match status" value="1"/>
</dbReference>
<reference evidence="2" key="1">
    <citation type="submission" date="2022-10" db="EMBL/GenBank/DDBJ databases">
        <title>Tapping the CABI collections for fungal endophytes: first genome assemblies for Collariella, Neodidymelliopsis, Ascochyta clinopodiicola, Didymella pomorum, Didymosphaeria variabile, Neocosmospora piperis and Neocucurbitaria cava.</title>
        <authorList>
            <person name="Hill R."/>
        </authorList>
    </citation>
    <scope>NUCLEOTIDE SEQUENCE</scope>
    <source>
        <strain evidence="2">IMI 356814</strain>
    </source>
</reference>
<accession>A0A9W8XYD4</accession>
<protein>
    <recommendedName>
        <fullName evidence="1">Heterokaryon incompatibility domain-containing protein</fullName>
    </recommendedName>
</protein>
<evidence type="ECO:0000313" key="2">
    <source>
        <dbReference type="EMBL" id="KAJ4363016.1"/>
    </source>
</evidence>
<organism evidence="2 3">
    <name type="scientific">Neocucurbitaria cava</name>
    <dbReference type="NCBI Taxonomy" id="798079"/>
    <lineage>
        <taxon>Eukaryota</taxon>
        <taxon>Fungi</taxon>
        <taxon>Dikarya</taxon>
        <taxon>Ascomycota</taxon>
        <taxon>Pezizomycotina</taxon>
        <taxon>Dothideomycetes</taxon>
        <taxon>Pleosporomycetidae</taxon>
        <taxon>Pleosporales</taxon>
        <taxon>Pleosporineae</taxon>
        <taxon>Cucurbitariaceae</taxon>
        <taxon>Neocucurbitaria</taxon>
    </lineage>
</organism>
<dbReference type="PANTHER" id="PTHR24148">
    <property type="entry name" value="ANKYRIN REPEAT DOMAIN-CONTAINING PROTEIN 39 HOMOLOG-RELATED"/>
    <property type="match status" value="1"/>
</dbReference>
<dbReference type="Pfam" id="PF06985">
    <property type="entry name" value="HET"/>
    <property type="match status" value="1"/>
</dbReference>
<sequence length="574" mass="64411">MRLEKVKESTLDFQALSYAWGDDEPSYGLLLSDISRSNEGRPGKDTIEGTIYPMDYRFFSVRSNLYQALKRIRRSESCSWIWVDALCIDQTNESETSQQIPMMPDIYYNAWNVIAWLGEEEDGMKEGVDMVPNILNLRILDYALRGEVLDEDILRSWGPFAKLLRRPWFERRWVIQEVAGARRPSVRIGEHILSWVDFADAVELYSDKIDLVQELLSRSYHSHAIRKLGKTESFRAMALIDLSRKVFRKSSDCRVLARLMTLESLVLTTSSFAASQPKDVVYALLYLAHDTSSRRSLTKLNERGDLLSSNLITDKKQPSTVKEYLERVQVATENRQIFRCEAVCPPFNPSAVQQEDETVIGMGLKHIKEGPVVVSLQHCPDIMSPYKDGLHPAIDPAVRQRPSPKANVKVQAYKLLSSDKHTLLYASTDTSERNDGAANNCTLMRPLVTVSSAAAKPTTKANRVVVKGKLRIVAPATFSIQQVEVEEREVESWVGIADVDSHRSQVQDQDSAGRKSGWTAPVTTDVRAWGASGRFCWLASPRTTMHCLVMLAASGIGAVGHVRALLTSTGTSNK</sequence>
<dbReference type="EMBL" id="JAPEUY010000020">
    <property type="protein sequence ID" value="KAJ4363016.1"/>
    <property type="molecule type" value="Genomic_DNA"/>
</dbReference>
<feature type="domain" description="Heterokaryon incompatibility" evidence="1">
    <location>
        <begin position="13"/>
        <end position="177"/>
    </location>
</feature>
<dbReference type="OrthoDB" id="2157530at2759"/>
<dbReference type="InterPro" id="IPR010730">
    <property type="entry name" value="HET"/>
</dbReference>
<name>A0A9W8XYD4_9PLEO</name>
<evidence type="ECO:0000313" key="3">
    <source>
        <dbReference type="Proteomes" id="UP001140560"/>
    </source>
</evidence>
<keyword evidence="3" id="KW-1185">Reference proteome</keyword>
<gene>
    <name evidence="2" type="ORF">N0V83_010134</name>
</gene>
<evidence type="ECO:0000259" key="1">
    <source>
        <dbReference type="Pfam" id="PF06985"/>
    </source>
</evidence>
<dbReference type="AlphaFoldDB" id="A0A9W8XYD4"/>
<dbReference type="Proteomes" id="UP001140560">
    <property type="component" value="Unassembled WGS sequence"/>
</dbReference>
<proteinExistence type="predicted"/>
<comment type="caution">
    <text evidence="2">The sequence shown here is derived from an EMBL/GenBank/DDBJ whole genome shotgun (WGS) entry which is preliminary data.</text>
</comment>